<feature type="compositionally biased region" description="Basic and acidic residues" evidence="1">
    <location>
        <begin position="55"/>
        <end position="65"/>
    </location>
</feature>
<name>A0AA36N4R6_9DINO</name>
<sequence>MAAFQKVRLAGELLLKKTVKAKSSPKARATPQAAGSFKGPAVKKAAAKGPQRLASLHEESKELDGFFRSLGKAAQPAPDQASSAPSNGPELLLKLRQARRLRGQARLDFLAQPGSPGARQAREAACTDAGGGLPEPGRDQPALPHCHFFNAAAI</sequence>
<feature type="compositionally biased region" description="Low complexity" evidence="1">
    <location>
        <begin position="73"/>
        <end position="91"/>
    </location>
</feature>
<comment type="caution">
    <text evidence="2">The sequence shown here is derived from an EMBL/GenBank/DDBJ whole genome shotgun (WGS) entry which is preliminary data.</text>
</comment>
<feature type="region of interest" description="Disordered" evidence="1">
    <location>
        <begin position="110"/>
        <end position="141"/>
    </location>
</feature>
<dbReference type="EMBL" id="CAUJNA010001879">
    <property type="protein sequence ID" value="CAJ1389452.1"/>
    <property type="molecule type" value="Genomic_DNA"/>
</dbReference>
<evidence type="ECO:0000313" key="3">
    <source>
        <dbReference type="Proteomes" id="UP001178507"/>
    </source>
</evidence>
<organism evidence="2 3">
    <name type="scientific">Effrenium voratum</name>
    <dbReference type="NCBI Taxonomy" id="2562239"/>
    <lineage>
        <taxon>Eukaryota</taxon>
        <taxon>Sar</taxon>
        <taxon>Alveolata</taxon>
        <taxon>Dinophyceae</taxon>
        <taxon>Suessiales</taxon>
        <taxon>Symbiodiniaceae</taxon>
        <taxon>Effrenium</taxon>
    </lineage>
</organism>
<feature type="compositionally biased region" description="Low complexity" evidence="1">
    <location>
        <begin position="38"/>
        <end position="50"/>
    </location>
</feature>
<dbReference type="AlphaFoldDB" id="A0AA36N4R6"/>
<reference evidence="2" key="1">
    <citation type="submission" date="2023-08" db="EMBL/GenBank/DDBJ databases">
        <authorList>
            <person name="Chen Y."/>
            <person name="Shah S."/>
            <person name="Dougan E. K."/>
            <person name="Thang M."/>
            <person name="Chan C."/>
        </authorList>
    </citation>
    <scope>NUCLEOTIDE SEQUENCE</scope>
</reference>
<proteinExistence type="predicted"/>
<evidence type="ECO:0000313" key="2">
    <source>
        <dbReference type="EMBL" id="CAJ1389452.1"/>
    </source>
</evidence>
<evidence type="ECO:0000256" key="1">
    <source>
        <dbReference type="SAM" id="MobiDB-lite"/>
    </source>
</evidence>
<gene>
    <name evidence="2" type="ORF">EVOR1521_LOCUS15066</name>
</gene>
<keyword evidence="3" id="KW-1185">Reference proteome</keyword>
<protein>
    <submittedName>
        <fullName evidence="2">Uncharacterized protein</fullName>
    </submittedName>
</protein>
<feature type="region of interest" description="Disordered" evidence="1">
    <location>
        <begin position="20"/>
        <end position="91"/>
    </location>
</feature>
<dbReference type="Proteomes" id="UP001178507">
    <property type="component" value="Unassembled WGS sequence"/>
</dbReference>
<accession>A0AA36N4R6</accession>